<feature type="site" description="Activates thiol group during catalysis" evidence="8">
    <location>
        <position position="176"/>
    </location>
</feature>
<feature type="binding site" evidence="7">
    <location>
        <position position="33"/>
    </location>
    <ligand>
        <name>NAD(+)</name>
        <dbReference type="ChEBI" id="CHEBI:57540"/>
    </ligand>
</feature>
<evidence type="ECO:0000313" key="15">
    <source>
        <dbReference type="Proteomes" id="UP000467379"/>
    </source>
</evidence>
<reference evidence="12" key="3">
    <citation type="submission" date="2020-02" db="EMBL/GenBank/DDBJ databases">
        <authorList>
            <person name="Matsumoto Y."/>
            <person name="Motooka D."/>
            <person name="Nakamura S."/>
        </authorList>
    </citation>
    <scope>NUCLEOTIDE SEQUENCE</scope>
    <source>
        <strain evidence="12">JCM 12687</strain>
    </source>
</reference>
<dbReference type="EMBL" id="MVHM01000011">
    <property type="protein sequence ID" value="ORA35702.1"/>
    <property type="molecule type" value="Genomic_DNA"/>
</dbReference>
<evidence type="ECO:0000256" key="8">
    <source>
        <dbReference type="PIRSR" id="PIRSR000149-4"/>
    </source>
</evidence>
<dbReference type="InterPro" id="IPR036291">
    <property type="entry name" value="NAD(P)-bd_dom_sf"/>
</dbReference>
<dbReference type="Pfam" id="PF00044">
    <property type="entry name" value="Gp_dh_N"/>
    <property type="match status" value="1"/>
</dbReference>
<evidence type="ECO:0000256" key="1">
    <source>
        <dbReference type="ARBA" id="ARBA00004496"/>
    </source>
</evidence>
<feature type="binding site" evidence="7">
    <location>
        <begin position="11"/>
        <end position="12"/>
    </location>
    <ligand>
        <name>NAD(+)</name>
        <dbReference type="ChEBI" id="CHEBI:57540"/>
    </ligand>
</feature>
<dbReference type="InterPro" id="IPR020828">
    <property type="entry name" value="GlycerAld_3-P_DH_NAD(P)-bd"/>
</dbReference>
<dbReference type="PANTHER" id="PTHR43148">
    <property type="entry name" value="GLYCERALDEHYDE-3-PHOSPHATE DEHYDROGENASE 2"/>
    <property type="match status" value="1"/>
</dbReference>
<protein>
    <recommendedName>
        <fullName evidence="3 10">Glyceraldehyde-3-phosphate dehydrogenase</fullName>
        <ecNumber evidence="10">1.2.1.-</ecNumber>
    </recommendedName>
</protein>
<evidence type="ECO:0000313" key="14">
    <source>
        <dbReference type="Proteomes" id="UP000192441"/>
    </source>
</evidence>
<dbReference type="PROSITE" id="PS00071">
    <property type="entry name" value="GAPDH"/>
    <property type="match status" value="1"/>
</dbReference>
<evidence type="ECO:0000259" key="11">
    <source>
        <dbReference type="SMART" id="SM00846"/>
    </source>
</evidence>
<dbReference type="GO" id="GO:0051287">
    <property type="term" value="F:NAD binding"/>
    <property type="evidence" value="ECO:0007669"/>
    <property type="project" value="InterPro"/>
</dbReference>
<dbReference type="Gene3D" id="3.40.50.720">
    <property type="entry name" value="NAD(P)-binding Rossmann-like Domain"/>
    <property type="match status" value="1"/>
</dbReference>
<dbReference type="GO" id="GO:0006006">
    <property type="term" value="P:glucose metabolic process"/>
    <property type="evidence" value="ECO:0007669"/>
    <property type="project" value="InterPro"/>
</dbReference>
<evidence type="ECO:0000313" key="13">
    <source>
        <dbReference type="EMBL" id="ORA35702.1"/>
    </source>
</evidence>
<dbReference type="Gene3D" id="3.30.360.10">
    <property type="entry name" value="Dihydrodipicolinate Reductase, domain 2"/>
    <property type="match status" value="1"/>
</dbReference>
<dbReference type="GO" id="GO:0004365">
    <property type="term" value="F:glyceraldehyde-3-phosphate dehydrogenase (NAD+) (phosphorylating) activity"/>
    <property type="evidence" value="ECO:0007669"/>
    <property type="project" value="UniProtKB-ARBA"/>
</dbReference>
<dbReference type="SUPFAM" id="SSF51735">
    <property type="entry name" value="NAD(P)-binding Rossmann-fold domains"/>
    <property type="match status" value="1"/>
</dbReference>
<dbReference type="PRINTS" id="PR00078">
    <property type="entry name" value="G3PDHDRGNASE"/>
</dbReference>
<dbReference type="FunFam" id="3.40.50.720:FF:000001">
    <property type="entry name" value="Glyceraldehyde-3-phosphate dehydrogenase"/>
    <property type="match status" value="1"/>
</dbReference>
<keyword evidence="7" id="KW-0547">Nucleotide-binding</keyword>
<organism evidence="13 14">
    <name type="scientific">Mycobacterium branderi</name>
    <dbReference type="NCBI Taxonomy" id="43348"/>
    <lineage>
        <taxon>Bacteria</taxon>
        <taxon>Bacillati</taxon>
        <taxon>Actinomycetota</taxon>
        <taxon>Actinomycetes</taxon>
        <taxon>Mycobacteriales</taxon>
        <taxon>Mycobacteriaceae</taxon>
        <taxon>Mycobacterium</taxon>
    </lineage>
</organism>
<dbReference type="Proteomes" id="UP000192441">
    <property type="component" value="Unassembled WGS sequence"/>
</dbReference>
<feature type="binding site" evidence="7">
    <location>
        <position position="313"/>
    </location>
    <ligand>
        <name>NAD(+)</name>
        <dbReference type="ChEBI" id="CHEBI:57540"/>
    </ligand>
</feature>
<evidence type="ECO:0000256" key="9">
    <source>
        <dbReference type="RuleBase" id="RU000397"/>
    </source>
</evidence>
<evidence type="ECO:0000256" key="10">
    <source>
        <dbReference type="RuleBase" id="RU361160"/>
    </source>
</evidence>
<gene>
    <name evidence="12" type="primary">gap</name>
    <name evidence="13" type="ORF">BST20_16625</name>
    <name evidence="12" type="ORF">MBRA_29380</name>
</gene>
<dbReference type="RefSeq" id="WP_083132508.1">
    <property type="nucleotide sequence ID" value="NZ_AP022606.1"/>
</dbReference>
<dbReference type="InterPro" id="IPR020830">
    <property type="entry name" value="GlycerAld_3-P_DH_AS"/>
</dbReference>
<feature type="active site" description="Nucleophile" evidence="5">
    <location>
        <position position="149"/>
    </location>
</feature>
<dbReference type="CDD" id="cd05214">
    <property type="entry name" value="GAPDH_I_N"/>
    <property type="match status" value="1"/>
</dbReference>
<comment type="subcellular location">
    <subcellularLocation>
        <location evidence="1">Cytoplasm</location>
    </subcellularLocation>
</comment>
<proteinExistence type="inferred from homology"/>
<dbReference type="PIRSF" id="PIRSF000149">
    <property type="entry name" value="GAP_DH"/>
    <property type="match status" value="1"/>
</dbReference>
<keyword evidence="15" id="KW-1185">Reference proteome</keyword>
<accession>A0A7I7W8I7</accession>
<feature type="binding site" evidence="6">
    <location>
        <position position="179"/>
    </location>
    <ligand>
        <name>D-glyceraldehyde 3-phosphate</name>
        <dbReference type="ChEBI" id="CHEBI:59776"/>
    </ligand>
</feature>
<feature type="domain" description="Glyceraldehyde 3-phosphate dehydrogenase NAD(P) binding" evidence="11">
    <location>
        <begin position="2"/>
        <end position="149"/>
    </location>
</feature>
<keyword evidence="7" id="KW-0520">NAD</keyword>
<dbReference type="AlphaFoldDB" id="A0A7I7W8I7"/>
<dbReference type="GO" id="GO:0050661">
    <property type="term" value="F:NADP binding"/>
    <property type="evidence" value="ECO:0007669"/>
    <property type="project" value="InterPro"/>
</dbReference>
<reference evidence="13 14" key="1">
    <citation type="submission" date="2016-12" db="EMBL/GenBank/DDBJ databases">
        <title>The new phylogeny of genus Mycobacterium.</title>
        <authorList>
            <person name="Tortoli E."/>
            <person name="Trovato A."/>
            <person name="Cirillo D.M."/>
        </authorList>
    </citation>
    <scope>NUCLEOTIDE SEQUENCE [LARGE SCALE GENOMIC DNA]</scope>
    <source>
        <strain evidence="13 14">DSM 44624</strain>
    </source>
</reference>
<evidence type="ECO:0000313" key="12">
    <source>
        <dbReference type="EMBL" id="BBZ12743.1"/>
    </source>
</evidence>
<evidence type="ECO:0000256" key="3">
    <source>
        <dbReference type="ARBA" id="ARBA00021022"/>
    </source>
</evidence>
<keyword evidence="4 10" id="KW-0560">Oxidoreductase</keyword>
<dbReference type="EMBL" id="AP022606">
    <property type="protein sequence ID" value="BBZ12743.1"/>
    <property type="molecule type" value="Genomic_DNA"/>
</dbReference>
<dbReference type="CDD" id="cd18126">
    <property type="entry name" value="GAPDH_I_C"/>
    <property type="match status" value="1"/>
</dbReference>
<dbReference type="InterPro" id="IPR020831">
    <property type="entry name" value="GlycerAld/Erythrose_P_DH"/>
</dbReference>
<dbReference type="Pfam" id="PF02800">
    <property type="entry name" value="Gp_dh_C"/>
    <property type="match status" value="1"/>
</dbReference>
<feature type="binding site" evidence="7">
    <location>
        <position position="119"/>
    </location>
    <ligand>
        <name>NAD(+)</name>
        <dbReference type="ChEBI" id="CHEBI:57540"/>
    </ligand>
</feature>
<evidence type="ECO:0000256" key="6">
    <source>
        <dbReference type="PIRSR" id="PIRSR000149-2"/>
    </source>
</evidence>
<dbReference type="EC" id="1.2.1.-" evidence="10"/>
<dbReference type="InterPro" id="IPR006424">
    <property type="entry name" value="Glyceraldehyde-3-P_DH_1"/>
</dbReference>
<feature type="binding site" evidence="6">
    <location>
        <position position="230"/>
    </location>
    <ligand>
        <name>D-glyceraldehyde 3-phosphate</name>
        <dbReference type="ChEBI" id="CHEBI:59776"/>
    </ligand>
</feature>
<dbReference type="GO" id="GO:0005737">
    <property type="term" value="C:cytoplasm"/>
    <property type="evidence" value="ECO:0007669"/>
    <property type="project" value="UniProtKB-SubCell"/>
</dbReference>
<dbReference type="SMART" id="SM00846">
    <property type="entry name" value="Gp_dh_N"/>
    <property type="match status" value="1"/>
</dbReference>
<evidence type="ECO:0000256" key="4">
    <source>
        <dbReference type="ARBA" id="ARBA00023002"/>
    </source>
</evidence>
<evidence type="ECO:0000256" key="7">
    <source>
        <dbReference type="PIRSR" id="PIRSR000149-3"/>
    </source>
</evidence>
<dbReference type="FunFam" id="3.30.360.10:FF:000002">
    <property type="entry name" value="Glyceraldehyde-3-phosphate dehydrogenase"/>
    <property type="match status" value="1"/>
</dbReference>
<comment type="similarity">
    <text evidence="2 9">Belongs to the glyceraldehyde-3-phosphate dehydrogenase family.</text>
</comment>
<dbReference type="OrthoDB" id="9803304at2"/>
<name>A0A7I7W8I7_9MYCO</name>
<reference evidence="12 15" key="2">
    <citation type="journal article" date="2019" name="Emerg. Microbes Infect.">
        <title>Comprehensive subspecies identification of 175 nontuberculous mycobacteria species based on 7547 genomic profiles.</title>
        <authorList>
            <person name="Matsumoto Y."/>
            <person name="Kinjo T."/>
            <person name="Motooka D."/>
            <person name="Nabeya D."/>
            <person name="Jung N."/>
            <person name="Uechi K."/>
            <person name="Horii T."/>
            <person name="Iida T."/>
            <person name="Fujita J."/>
            <person name="Nakamura S."/>
        </authorList>
    </citation>
    <scope>NUCLEOTIDE SEQUENCE [LARGE SCALE GENOMIC DNA]</scope>
    <source>
        <strain evidence="12 15">JCM 12687</strain>
    </source>
</reference>
<sequence>MAVVAINGFGRIGRATLKVLAELDGIRVAAINDVVPVDSLAYLLRYDSVYGRYQRSVSVDGDALVLDGRRIPVYSRYDPAELPWSEFGVDLVFECSGVFRREPELVGHLKAGAKFVLLSAPARTESVTTVVHGTNRAAQDQQIISCASCTTNCITPVMEILQRRIGVARAVMTTVHAYTASQQLIDGPSKDARRGRAGALNMVPASTGAALATTRALPDLTDRFDGVAVRVPIPVGSIADIVAVTTRPTNTDEINEIFCDEADSDRYRGIVGVAKDPIVSTDIVGDPRASVIDAAMTRVVDGTLIKIMAWYDNEWGFTNQMVRTALAVLGIDHKL</sequence>
<dbReference type="SUPFAM" id="SSF55347">
    <property type="entry name" value="Glyceraldehyde-3-phosphate dehydrogenase-like, C-terminal domain"/>
    <property type="match status" value="1"/>
</dbReference>
<feature type="binding site" evidence="6">
    <location>
        <begin position="148"/>
        <end position="150"/>
    </location>
    <ligand>
        <name>D-glyceraldehyde 3-phosphate</name>
        <dbReference type="ChEBI" id="CHEBI:59776"/>
    </ligand>
</feature>
<feature type="binding site" evidence="6">
    <location>
        <begin position="207"/>
        <end position="208"/>
    </location>
    <ligand>
        <name>D-glyceraldehyde 3-phosphate</name>
        <dbReference type="ChEBI" id="CHEBI:59776"/>
    </ligand>
</feature>
<evidence type="ECO:0000256" key="2">
    <source>
        <dbReference type="ARBA" id="ARBA00007406"/>
    </source>
</evidence>
<dbReference type="Proteomes" id="UP000467379">
    <property type="component" value="Chromosome"/>
</dbReference>
<dbReference type="InterPro" id="IPR020829">
    <property type="entry name" value="GlycerAld_3-P_DH_cat"/>
</dbReference>
<evidence type="ECO:0000256" key="5">
    <source>
        <dbReference type="PIRSR" id="PIRSR000149-1"/>
    </source>
</evidence>
<dbReference type="NCBIfam" id="TIGR01534">
    <property type="entry name" value="GAPDH-I"/>
    <property type="match status" value="1"/>
</dbReference>